<feature type="compositionally biased region" description="Basic and acidic residues" evidence="7">
    <location>
        <begin position="50"/>
        <end position="162"/>
    </location>
</feature>
<feature type="compositionally biased region" description="Basic and acidic residues" evidence="7">
    <location>
        <begin position="1"/>
        <end position="17"/>
    </location>
</feature>
<feature type="compositionally biased region" description="Acidic residues" evidence="7">
    <location>
        <begin position="371"/>
        <end position="382"/>
    </location>
</feature>
<evidence type="ECO:0000256" key="1">
    <source>
        <dbReference type="ARBA" id="ARBA00004123"/>
    </source>
</evidence>
<evidence type="ECO:0000256" key="6">
    <source>
        <dbReference type="ARBA" id="ARBA00023242"/>
    </source>
</evidence>
<keyword evidence="3" id="KW-0227">DNA damage</keyword>
<dbReference type="EMBL" id="CABIJS010000110">
    <property type="protein sequence ID" value="VUZ42995.1"/>
    <property type="molecule type" value="Genomic_DNA"/>
</dbReference>
<evidence type="ECO:0000256" key="5">
    <source>
        <dbReference type="ARBA" id="ARBA00023204"/>
    </source>
</evidence>
<dbReference type="PANTHER" id="PTHR15272">
    <property type="entry name" value="CHROMATIN ASSEMBLY FACTOR 1 SUBUNIT A CAF-1 SUBUNIT A"/>
    <property type="match status" value="1"/>
</dbReference>
<dbReference type="GO" id="GO:0005634">
    <property type="term" value="C:nucleus"/>
    <property type="evidence" value="ECO:0007669"/>
    <property type="project" value="UniProtKB-SubCell"/>
</dbReference>
<evidence type="ECO:0000259" key="8">
    <source>
        <dbReference type="Pfam" id="PF11600"/>
    </source>
</evidence>
<feature type="compositionally biased region" description="Acidic residues" evidence="7">
    <location>
        <begin position="394"/>
        <end position="409"/>
    </location>
</feature>
<comment type="subcellular location">
    <subcellularLocation>
        <location evidence="1">Nucleus</location>
    </subcellularLocation>
</comment>
<feature type="compositionally biased region" description="Acidic residues" evidence="7">
    <location>
        <begin position="353"/>
        <end position="364"/>
    </location>
</feature>
<evidence type="ECO:0008006" key="12">
    <source>
        <dbReference type="Google" id="ProtNLM"/>
    </source>
</evidence>
<evidence type="ECO:0000259" key="9">
    <source>
        <dbReference type="Pfam" id="PF12253"/>
    </source>
</evidence>
<dbReference type="GO" id="GO:0033186">
    <property type="term" value="C:CAF-1 complex"/>
    <property type="evidence" value="ECO:0007669"/>
    <property type="project" value="TreeGrafter"/>
</dbReference>
<feature type="compositionally biased region" description="Basic and acidic residues" evidence="7">
    <location>
        <begin position="598"/>
        <end position="613"/>
    </location>
</feature>
<accession>A0A564Y6R9</accession>
<sequence length="757" mass="88283">MDDKSFTSVDDNKDGDSTKTPLRSSTRQKKSVKSQLETSTSSRNCSPSVKELREREKAKRERLRQEKREQVEREKEAKRLQREAERKAREREKEEERARKEEEKRAREREKEEERARKEEERKAREREKEEERARKEEERKAKEEERKKRESEKLREEVERQRRLEKQRAFMKSFVILNKSTEICSSNSDNGDPNSRFMKFQLRKDQKLAPVCRIASESLLKTKWQNVEDMALSWRNKEQPAIDGSKHGLTLFGRPNYLLELRKGQIEPMSYPSTWPLEPPEGLGVLIQDMSNQPFNYGDSGNGGVVWVRTKYLYFDENVRPPYYGTYRSRSAVIAPRRPFARDVQRFDYDYDSEEEWEEDEGESLTHSDQEEEDDIDDSDEDGKFVVPHGYLSDDEREGAEEDPEPTDEPGQMKRLRQQLAMAEYEALYNRGNRKLRPLLIGPIWLQNPLSGITKEGEETAEQVAILNRKAYYDTVMGEDKENDKPATVAIEEGGDNEEGKKVVITEKELAFNWEVLSNFTVYLWPEVSVPVSIPMNSVQSQPVEREKKKFPPSALPYLIRLLHKNQLSKAKLQFEFRAFWFNHTWSREGKPPLERFRHFPDADNGDSEEKQQSSNKMFPISKTSVLRKITEIGTFEESVWRVRPEVLAANKDVIRSLKGLPSIDESVNLADPSFEFPPWPYITDVNIKTKRKSMISSPAAPVVSQEAAKNPLEEQLANSVETPSVTKKRPTLADFFTTPLPSKRPKTELRENENE</sequence>
<feature type="compositionally biased region" description="Polar residues" evidence="7">
    <location>
        <begin position="33"/>
        <end position="47"/>
    </location>
</feature>
<keyword evidence="6" id="KW-0539">Nucleus</keyword>
<reference evidence="10 11" key="1">
    <citation type="submission" date="2019-07" db="EMBL/GenBank/DDBJ databases">
        <authorList>
            <person name="Jastrzebski P J."/>
            <person name="Paukszto L."/>
            <person name="Jastrzebski P J."/>
        </authorList>
    </citation>
    <scope>NUCLEOTIDE SEQUENCE [LARGE SCALE GENOMIC DNA]</scope>
    <source>
        <strain evidence="10 11">WMS-il1</strain>
    </source>
</reference>
<protein>
    <recommendedName>
        <fullName evidence="12">Chromatin assembly factor 1 subunit p150 C-terminal domain-containing protein</fullName>
    </recommendedName>
</protein>
<evidence type="ECO:0000313" key="11">
    <source>
        <dbReference type="Proteomes" id="UP000321570"/>
    </source>
</evidence>
<dbReference type="InterPro" id="IPR021644">
    <property type="entry name" value="CAF-1_p150_acidic"/>
</dbReference>
<dbReference type="Proteomes" id="UP000321570">
    <property type="component" value="Unassembled WGS sequence"/>
</dbReference>
<feature type="region of interest" description="Disordered" evidence="7">
    <location>
        <begin position="598"/>
        <end position="618"/>
    </location>
</feature>
<dbReference type="GO" id="GO:0006334">
    <property type="term" value="P:nucleosome assembly"/>
    <property type="evidence" value="ECO:0007669"/>
    <property type="project" value="TreeGrafter"/>
</dbReference>
<evidence type="ECO:0000256" key="7">
    <source>
        <dbReference type="SAM" id="MobiDB-lite"/>
    </source>
</evidence>
<dbReference type="GO" id="GO:0006260">
    <property type="term" value="P:DNA replication"/>
    <property type="evidence" value="ECO:0007669"/>
    <property type="project" value="UniProtKB-KW"/>
</dbReference>
<feature type="domain" description="Chromatin assembly factor 1 subunit A dimerization" evidence="9">
    <location>
        <begin position="312"/>
        <end position="383"/>
    </location>
</feature>
<gene>
    <name evidence="10" type="ORF">WMSIL1_LOCUS3461</name>
</gene>
<feature type="region of interest" description="Disordered" evidence="7">
    <location>
        <begin position="353"/>
        <end position="415"/>
    </location>
</feature>
<dbReference type="Pfam" id="PF12253">
    <property type="entry name" value="CAF1A_dimeriz"/>
    <property type="match status" value="1"/>
</dbReference>
<evidence type="ECO:0000313" key="10">
    <source>
        <dbReference type="EMBL" id="VUZ42995.1"/>
    </source>
</evidence>
<dbReference type="AlphaFoldDB" id="A0A564Y6R9"/>
<feature type="compositionally biased region" description="Basic and acidic residues" evidence="7">
    <location>
        <begin position="747"/>
        <end position="757"/>
    </location>
</feature>
<organism evidence="10 11">
    <name type="scientific">Hymenolepis diminuta</name>
    <name type="common">Rat tapeworm</name>
    <dbReference type="NCBI Taxonomy" id="6216"/>
    <lineage>
        <taxon>Eukaryota</taxon>
        <taxon>Metazoa</taxon>
        <taxon>Spiralia</taxon>
        <taxon>Lophotrochozoa</taxon>
        <taxon>Platyhelminthes</taxon>
        <taxon>Cestoda</taxon>
        <taxon>Eucestoda</taxon>
        <taxon>Cyclophyllidea</taxon>
        <taxon>Hymenolepididae</taxon>
        <taxon>Hymenolepis</taxon>
    </lineage>
</organism>
<dbReference type="InterPro" id="IPR022043">
    <property type="entry name" value="CAF1A_DD"/>
</dbReference>
<feature type="region of interest" description="Disordered" evidence="7">
    <location>
        <begin position="708"/>
        <end position="757"/>
    </location>
</feature>
<evidence type="ECO:0000256" key="3">
    <source>
        <dbReference type="ARBA" id="ARBA00022763"/>
    </source>
</evidence>
<keyword evidence="5" id="KW-0234">DNA repair</keyword>
<feature type="domain" description="Chromatin assembly factor 1 p150 subunit acidic region" evidence="8">
    <location>
        <begin position="64"/>
        <end position="208"/>
    </location>
</feature>
<dbReference type="Pfam" id="PF11600">
    <property type="entry name" value="CAF1A_acidic"/>
    <property type="match status" value="1"/>
</dbReference>
<feature type="compositionally biased region" description="Polar residues" evidence="7">
    <location>
        <begin position="718"/>
        <end position="727"/>
    </location>
</feature>
<dbReference type="GO" id="GO:0006281">
    <property type="term" value="P:DNA repair"/>
    <property type="evidence" value="ECO:0007669"/>
    <property type="project" value="UniProtKB-KW"/>
</dbReference>
<name>A0A564Y6R9_HYMDI</name>
<keyword evidence="11" id="KW-1185">Reference proteome</keyword>
<evidence type="ECO:0000256" key="2">
    <source>
        <dbReference type="ARBA" id="ARBA00022705"/>
    </source>
</evidence>
<proteinExistence type="predicted"/>
<keyword evidence="2" id="KW-0235">DNA replication</keyword>
<feature type="region of interest" description="Disordered" evidence="7">
    <location>
        <begin position="1"/>
        <end position="162"/>
    </location>
</feature>
<keyword evidence="4" id="KW-0143">Chaperone</keyword>
<evidence type="ECO:0000256" key="4">
    <source>
        <dbReference type="ARBA" id="ARBA00023186"/>
    </source>
</evidence>
<dbReference type="PANTHER" id="PTHR15272:SF0">
    <property type="entry name" value="CHROMATIN ASSEMBLY FACTOR 1 SUBUNIT A"/>
    <property type="match status" value="1"/>
</dbReference>